<feature type="compositionally biased region" description="Low complexity" evidence="1">
    <location>
        <begin position="156"/>
        <end position="178"/>
    </location>
</feature>
<organism evidence="2 3">
    <name type="scientific">Apodospora peruviana</name>
    <dbReference type="NCBI Taxonomy" id="516989"/>
    <lineage>
        <taxon>Eukaryota</taxon>
        <taxon>Fungi</taxon>
        <taxon>Dikarya</taxon>
        <taxon>Ascomycota</taxon>
        <taxon>Pezizomycotina</taxon>
        <taxon>Sordariomycetes</taxon>
        <taxon>Sordariomycetidae</taxon>
        <taxon>Sordariales</taxon>
        <taxon>Lasiosphaeriaceae</taxon>
        <taxon>Apodospora</taxon>
    </lineage>
</organism>
<evidence type="ECO:0000313" key="2">
    <source>
        <dbReference type="EMBL" id="KAK3321809.1"/>
    </source>
</evidence>
<evidence type="ECO:0000313" key="3">
    <source>
        <dbReference type="Proteomes" id="UP001283341"/>
    </source>
</evidence>
<dbReference type="AlphaFoldDB" id="A0AAE0IBD7"/>
<reference evidence="2" key="2">
    <citation type="submission" date="2023-06" db="EMBL/GenBank/DDBJ databases">
        <authorList>
            <consortium name="Lawrence Berkeley National Laboratory"/>
            <person name="Haridas S."/>
            <person name="Hensen N."/>
            <person name="Bonometti L."/>
            <person name="Westerberg I."/>
            <person name="Brannstrom I.O."/>
            <person name="Guillou S."/>
            <person name="Cros-Aarteil S."/>
            <person name="Calhoun S."/>
            <person name="Kuo A."/>
            <person name="Mondo S."/>
            <person name="Pangilinan J."/>
            <person name="Riley R."/>
            <person name="Labutti K."/>
            <person name="Andreopoulos B."/>
            <person name="Lipzen A."/>
            <person name="Chen C."/>
            <person name="Yanf M."/>
            <person name="Daum C."/>
            <person name="Ng V."/>
            <person name="Clum A."/>
            <person name="Steindorff A."/>
            <person name="Ohm R."/>
            <person name="Martin F."/>
            <person name="Silar P."/>
            <person name="Natvig D."/>
            <person name="Lalanne C."/>
            <person name="Gautier V."/>
            <person name="Ament-Velasquez S.L."/>
            <person name="Kruys A."/>
            <person name="Hutchinson M.I."/>
            <person name="Powell A.J."/>
            <person name="Barry K."/>
            <person name="Miller A.N."/>
            <person name="Grigoriev I.V."/>
            <person name="Debuchy R."/>
            <person name="Gladieux P."/>
            <person name="Thoren M.H."/>
            <person name="Johannesson H."/>
        </authorList>
    </citation>
    <scope>NUCLEOTIDE SEQUENCE</scope>
    <source>
        <strain evidence="2">CBS 118394</strain>
    </source>
</reference>
<comment type="caution">
    <text evidence="2">The sequence shown here is derived from an EMBL/GenBank/DDBJ whole genome shotgun (WGS) entry which is preliminary data.</text>
</comment>
<name>A0AAE0IBD7_9PEZI</name>
<accession>A0AAE0IBD7</accession>
<feature type="compositionally biased region" description="Acidic residues" evidence="1">
    <location>
        <begin position="98"/>
        <end position="115"/>
    </location>
</feature>
<reference evidence="2" key="1">
    <citation type="journal article" date="2023" name="Mol. Phylogenet. Evol.">
        <title>Genome-scale phylogeny and comparative genomics of the fungal order Sordariales.</title>
        <authorList>
            <person name="Hensen N."/>
            <person name="Bonometti L."/>
            <person name="Westerberg I."/>
            <person name="Brannstrom I.O."/>
            <person name="Guillou S."/>
            <person name="Cros-Aarteil S."/>
            <person name="Calhoun S."/>
            <person name="Haridas S."/>
            <person name="Kuo A."/>
            <person name="Mondo S."/>
            <person name="Pangilinan J."/>
            <person name="Riley R."/>
            <person name="LaButti K."/>
            <person name="Andreopoulos B."/>
            <person name="Lipzen A."/>
            <person name="Chen C."/>
            <person name="Yan M."/>
            <person name="Daum C."/>
            <person name="Ng V."/>
            <person name="Clum A."/>
            <person name="Steindorff A."/>
            <person name="Ohm R.A."/>
            <person name="Martin F."/>
            <person name="Silar P."/>
            <person name="Natvig D.O."/>
            <person name="Lalanne C."/>
            <person name="Gautier V."/>
            <person name="Ament-Velasquez S.L."/>
            <person name="Kruys A."/>
            <person name="Hutchinson M.I."/>
            <person name="Powell A.J."/>
            <person name="Barry K."/>
            <person name="Miller A.N."/>
            <person name="Grigoriev I.V."/>
            <person name="Debuchy R."/>
            <person name="Gladieux P."/>
            <person name="Hiltunen Thoren M."/>
            <person name="Johannesson H."/>
        </authorList>
    </citation>
    <scope>NUCLEOTIDE SEQUENCE</scope>
    <source>
        <strain evidence="2">CBS 118394</strain>
    </source>
</reference>
<sequence length="186" mass="20375">MASDKQATATNERVSLFTEQEEVILVHSFACLMDGTDNIDIQRLALFVGTDDIESLRHAWDNLQDKMEKKHLELVDEQAALNTWSPVKSKGRKRMAQDSDDDGDDDDEDMNEEESTPTKPRPLRKKARCSSRKAAAGITSPTQAGSSKTNLAMSYNSQPNTASSSNSSTSKGTETTGNVPQFDGSD</sequence>
<gene>
    <name evidence="2" type="ORF">B0H66DRAFT_531172</name>
</gene>
<feature type="compositionally biased region" description="Polar residues" evidence="1">
    <location>
        <begin position="139"/>
        <end position="155"/>
    </location>
</feature>
<dbReference type="EMBL" id="JAUEDM010000003">
    <property type="protein sequence ID" value="KAK3321809.1"/>
    <property type="molecule type" value="Genomic_DNA"/>
</dbReference>
<keyword evidence="3" id="KW-1185">Reference proteome</keyword>
<protein>
    <submittedName>
        <fullName evidence="2">Uncharacterized protein</fullName>
    </submittedName>
</protein>
<proteinExistence type="predicted"/>
<evidence type="ECO:0000256" key="1">
    <source>
        <dbReference type="SAM" id="MobiDB-lite"/>
    </source>
</evidence>
<feature type="region of interest" description="Disordered" evidence="1">
    <location>
        <begin position="82"/>
        <end position="186"/>
    </location>
</feature>
<dbReference type="Proteomes" id="UP001283341">
    <property type="component" value="Unassembled WGS sequence"/>
</dbReference>
<feature type="compositionally biased region" description="Basic residues" evidence="1">
    <location>
        <begin position="121"/>
        <end position="131"/>
    </location>
</feature>